<dbReference type="PANTHER" id="PTHR13923">
    <property type="entry name" value="SEC31-RELATED PROTEIN"/>
    <property type="match status" value="1"/>
</dbReference>
<protein>
    <submittedName>
        <fullName evidence="5">Uncharacterized protein</fullName>
    </submittedName>
</protein>
<keyword evidence="3" id="KW-0677">Repeat</keyword>
<evidence type="ECO:0000256" key="4">
    <source>
        <dbReference type="SAM" id="MobiDB-lite"/>
    </source>
</evidence>
<feature type="compositionally biased region" description="Low complexity" evidence="4">
    <location>
        <begin position="91"/>
        <end position="102"/>
    </location>
</feature>
<dbReference type="Proteomes" id="UP001196413">
    <property type="component" value="Unassembled WGS sequence"/>
</dbReference>
<organism evidence="5 6">
    <name type="scientific">Parelaphostrongylus tenuis</name>
    <name type="common">Meningeal worm</name>
    <dbReference type="NCBI Taxonomy" id="148309"/>
    <lineage>
        <taxon>Eukaryota</taxon>
        <taxon>Metazoa</taxon>
        <taxon>Ecdysozoa</taxon>
        <taxon>Nematoda</taxon>
        <taxon>Chromadorea</taxon>
        <taxon>Rhabditida</taxon>
        <taxon>Rhabditina</taxon>
        <taxon>Rhabditomorpha</taxon>
        <taxon>Strongyloidea</taxon>
        <taxon>Metastrongylidae</taxon>
        <taxon>Parelaphostrongylus</taxon>
    </lineage>
</organism>
<dbReference type="GO" id="GO:0090110">
    <property type="term" value="P:COPII-coated vesicle cargo loading"/>
    <property type="evidence" value="ECO:0007669"/>
    <property type="project" value="TreeGrafter"/>
</dbReference>
<sequence>MLPVDQEILESAMELQDACDSKSLGAYCEDRAHDTKDRNLQVIWTFLAAVNNRQSRREFLQILGFGGDESVSKQSFVSRTSATSDEITQLTNVTSTVNSPSSRQNGTGRSVSDDDESGNDEVFFRQPKSGLFSTRRKCLVAS</sequence>
<dbReference type="AlphaFoldDB" id="A0AAD5WGI0"/>
<name>A0AAD5WGI0_PARTN</name>
<dbReference type="GO" id="GO:0007029">
    <property type="term" value="P:endoplasmic reticulum organization"/>
    <property type="evidence" value="ECO:0007669"/>
    <property type="project" value="TreeGrafter"/>
</dbReference>
<proteinExistence type="predicted"/>
<feature type="region of interest" description="Disordered" evidence="4">
    <location>
        <begin position="88"/>
        <end position="123"/>
    </location>
</feature>
<dbReference type="GO" id="GO:0030127">
    <property type="term" value="C:COPII vesicle coat"/>
    <property type="evidence" value="ECO:0007669"/>
    <property type="project" value="TreeGrafter"/>
</dbReference>
<dbReference type="InterPro" id="IPR040251">
    <property type="entry name" value="SEC31-like"/>
</dbReference>
<keyword evidence="6" id="KW-1185">Reference proteome</keyword>
<keyword evidence="1" id="KW-0813">Transport</keyword>
<comment type="caution">
    <text evidence="5">The sequence shown here is derived from an EMBL/GenBank/DDBJ whole genome shotgun (WGS) entry which is preliminary data.</text>
</comment>
<evidence type="ECO:0000256" key="2">
    <source>
        <dbReference type="ARBA" id="ARBA00022574"/>
    </source>
</evidence>
<keyword evidence="2" id="KW-0853">WD repeat</keyword>
<reference evidence="5" key="1">
    <citation type="submission" date="2021-06" db="EMBL/GenBank/DDBJ databases">
        <title>Parelaphostrongylus tenuis whole genome reference sequence.</title>
        <authorList>
            <person name="Garwood T.J."/>
            <person name="Larsen P.A."/>
            <person name="Fountain-Jones N.M."/>
            <person name="Garbe J.R."/>
            <person name="Macchietto M.G."/>
            <person name="Kania S.A."/>
            <person name="Gerhold R.W."/>
            <person name="Richards J.E."/>
            <person name="Wolf T.M."/>
        </authorList>
    </citation>
    <scope>NUCLEOTIDE SEQUENCE</scope>
    <source>
        <strain evidence="5">MNPRO001-30</strain>
        <tissue evidence="5">Meninges</tissue>
    </source>
</reference>
<dbReference type="EMBL" id="JAHQIW010006577">
    <property type="protein sequence ID" value="KAJ1369484.1"/>
    <property type="molecule type" value="Genomic_DNA"/>
</dbReference>
<dbReference type="PANTHER" id="PTHR13923:SF11">
    <property type="entry name" value="SECRETORY 31, ISOFORM D"/>
    <property type="match status" value="1"/>
</dbReference>
<evidence type="ECO:0000256" key="1">
    <source>
        <dbReference type="ARBA" id="ARBA00022448"/>
    </source>
</evidence>
<evidence type="ECO:0000313" key="5">
    <source>
        <dbReference type="EMBL" id="KAJ1369484.1"/>
    </source>
</evidence>
<dbReference type="GO" id="GO:0005198">
    <property type="term" value="F:structural molecule activity"/>
    <property type="evidence" value="ECO:0007669"/>
    <property type="project" value="TreeGrafter"/>
</dbReference>
<accession>A0AAD5WGI0</accession>
<evidence type="ECO:0000313" key="6">
    <source>
        <dbReference type="Proteomes" id="UP001196413"/>
    </source>
</evidence>
<gene>
    <name evidence="5" type="ORF">KIN20_030959</name>
</gene>
<dbReference type="GO" id="GO:0070971">
    <property type="term" value="C:endoplasmic reticulum exit site"/>
    <property type="evidence" value="ECO:0007669"/>
    <property type="project" value="TreeGrafter"/>
</dbReference>
<dbReference type="Gene3D" id="1.25.40.1030">
    <property type="match status" value="1"/>
</dbReference>
<evidence type="ECO:0000256" key="3">
    <source>
        <dbReference type="ARBA" id="ARBA00022737"/>
    </source>
</evidence>